<gene>
    <name evidence="2" type="ORF">SAMN05444170_7046</name>
</gene>
<evidence type="ECO:0000313" key="3">
    <source>
        <dbReference type="Proteomes" id="UP000184096"/>
    </source>
</evidence>
<dbReference type="Proteomes" id="UP000184096">
    <property type="component" value="Chromosome I"/>
</dbReference>
<dbReference type="EMBL" id="LT670849">
    <property type="protein sequence ID" value="SHN87178.1"/>
    <property type="molecule type" value="Genomic_DNA"/>
</dbReference>
<sequence length="103" mass="11404">MAKAKEPRLSAKGLKVLHTFFDAGNRELSGADIAERTGILSGTLYPLLIRFKSAGWLKDRWEDDDPVELGRPKRRYYKLTAAGQTAYRENAPTVAPNGGLAWA</sequence>
<organism evidence="2 3">
    <name type="scientific">Bradyrhizobium erythrophlei</name>
    <dbReference type="NCBI Taxonomy" id="1437360"/>
    <lineage>
        <taxon>Bacteria</taxon>
        <taxon>Pseudomonadati</taxon>
        <taxon>Pseudomonadota</taxon>
        <taxon>Alphaproteobacteria</taxon>
        <taxon>Hyphomicrobiales</taxon>
        <taxon>Nitrobacteraceae</taxon>
        <taxon>Bradyrhizobium</taxon>
    </lineage>
</organism>
<name>A0A1M7UW62_9BRAD</name>
<evidence type="ECO:0000313" key="2">
    <source>
        <dbReference type="EMBL" id="SHN87178.1"/>
    </source>
</evidence>
<dbReference type="InterPro" id="IPR036390">
    <property type="entry name" value="WH_DNA-bd_sf"/>
</dbReference>
<dbReference type="SUPFAM" id="SSF46785">
    <property type="entry name" value="Winged helix' DNA-binding domain"/>
    <property type="match status" value="1"/>
</dbReference>
<dbReference type="InterPro" id="IPR005149">
    <property type="entry name" value="Tscrpt_reg_PadR_N"/>
</dbReference>
<dbReference type="Pfam" id="PF03551">
    <property type="entry name" value="PadR"/>
    <property type="match status" value="1"/>
</dbReference>
<dbReference type="InterPro" id="IPR036388">
    <property type="entry name" value="WH-like_DNA-bd_sf"/>
</dbReference>
<dbReference type="AlphaFoldDB" id="A0A1M7UW62"/>
<proteinExistence type="predicted"/>
<evidence type="ECO:0000259" key="1">
    <source>
        <dbReference type="Pfam" id="PF03551"/>
    </source>
</evidence>
<keyword evidence="3" id="KW-1185">Reference proteome</keyword>
<reference evidence="3" key="1">
    <citation type="submission" date="2016-11" db="EMBL/GenBank/DDBJ databases">
        <authorList>
            <person name="Varghese N."/>
            <person name="Submissions S."/>
        </authorList>
    </citation>
    <scope>NUCLEOTIDE SEQUENCE [LARGE SCALE GENOMIC DNA]</scope>
    <source>
        <strain evidence="3">GAS401</strain>
    </source>
</reference>
<accession>A0A1M7UW62</accession>
<feature type="domain" description="Transcription regulator PadR N-terminal" evidence="1">
    <location>
        <begin position="39"/>
        <end position="88"/>
    </location>
</feature>
<protein>
    <submittedName>
        <fullName evidence="2">Transcriptional regulator PadR-like family protein</fullName>
    </submittedName>
</protein>
<dbReference type="RefSeq" id="WP_072825118.1">
    <property type="nucleotide sequence ID" value="NZ_LT670849.1"/>
</dbReference>
<dbReference type="Gene3D" id="1.10.10.10">
    <property type="entry name" value="Winged helix-like DNA-binding domain superfamily/Winged helix DNA-binding domain"/>
    <property type="match status" value="1"/>
</dbReference>
<dbReference type="OrthoDB" id="3186544at2"/>